<dbReference type="InterPro" id="IPR011993">
    <property type="entry name" value="PH-like_dom_sf"/>
</dbReference>
<reference evidence="2" key="1">
    <citation type="submission" date="2022-07" db="EMBL/GenBank/DDBJ databases">
        <title>Genome Sequence of Agrocybe chaxingu.</title>
        <authorList>
            <person name="Buettner E."/>
        </authorList>
    </citation>
    <scope>NUCLEOTIDE SEQUENCE</scope>
    <source>
        <strain evidence="2">MP-N11</strain>
    </source>
</reference>
<dbReference type="Gene3D" id="2.30.29.30">
    <property type="entry name" value="Pleckstrin-homology domain (PH domain)/Phosphotyrosine-binding domain (PTB)"/>
    <property type="match status" value="1"/>
</dbReference>
<name>A0A9W8K8A8_9AGAR</name>
<accession>A0A9W8K8A8</accession>
<keyword evidence="3" id="KW-1185">Reference proteome</keyword>
<dbReference type="PANTHER" id="PTHR38700">
    <property type="entry name" value="YALI0E22418P"/>
    <property type="match status" value="1"/>
</dbReference>
<sequence>MLMLIHTFVPDRAPSAKLRAPRRRAGRVAEGQGLKPLCAQADAVGGASGAFGYTEHRPHALGLREHGIWLSKRDNKRDEVLLCSLSNFDAYHITRAHRAPKPFAFAIKSTDSLSFFEDTKDYMHSFACQERDGKEWMEKILVARSYVLHQERHVLFNPKPSGAPNGGTPNGTSNGTGLARSGTRKVAVKPLIAAPPQYSGATVTVPVPSNHADVFEPGSLLGKHH</sequence>
<evidence type="ECO:0000256" key="1">
    <source>
        <dbReference type="SAM" id="MobiDB-lite"/>
    </source>
</evidence>
<dbReference type="EMBL" id="JANKHO010000413">
    <property type="protein sequence ID" value="KAJ3510250.1"/>
    <property type="molecule type" value="Genomic_DNA"/>
</dbReference>
<protein>
    <recommendedName>
        <fullName evidence="4">PH domain-containing protein</fullName>
    </recommendedName>
</protein>
<dbReference type="OrthoDB" id="43122at2759"/>
<comment type="caution">
    <text evidence="2">The sequence shown here is derived from an EMBL/GenBank/DDBJ whole genome shotgun (WGS) entry which is preliminary data.</text>
</comment>
<dbReference type="Proteomes" id="UP001148786">
    <property type="component" value="Unassembled WGS sequence"/>
</dbReference>
<gene>
    <name evidence="2" type="ORF">NLJ89_g4783</name>
</gene>
<proteinExistence type="predicted"/>
<dbReference type="PANTHER" id="PTHR38700:SF1">
    <property type="entry name" value="PH DOMAIN-CONTAINING PROTEIN"/>
    <property type="match status" value="1"/>
</dbReference>
<feature type="region of interest" description="Disordered" evidence="1">
    <location>
        <begin position="157"/>
        <end position="181"/>
    </location>
</feature>
<organism evidence="2 3">
    <name type="scientific">Agrocybe chaxingu</name>
    <dbReference type="NCBI Taxonomy" id="84603"/>
    <lineage>
        <taxon>Eukaryota</taxon>
        <taxon>Fungi</taxon>
        <taxon>Dikarya</taxon>
        <taxon>Basidiomycota</taxon>
        <taxon>Agaricomycotina</taxon>
        <taxon>Agaricomycetes</taxon>
        <taxon>Agaricomycetidae</taxon>
        <taxon>Agaricales</taxon>
        <taxon>Agaricineae</taxon>
        <taxon>Strophariaceae</taxon>
        <taxon>Agrocybe</taxon>
    </lineage>
</organism>
<evidence type="ECO:0008006" key="4">
    <source>
        <dbReference type="Google" id="ProtNLM"/>
    </source>
</evidence>
<dbReference type="AlphaFoldDB" id="A0A9W8K8A8"/>
<evidence type="ECO:0000313" key="3">
    <source>
        <dbReference type="Proteomes" id="UP001148786"/>
    </source>
</evidence>
<evidence type="ECO:0000313" key="2">
    <source>
        <dbReference type="EMBL" id="KAJ3510250.1"/>
    </source>
</evidence>